<evidence type="ECO:0000259" key="8">
    <source>
        <dbReference type="Pfam" id="PF01348"/>
    </source>
</evidence>
<dbReference type="GO" id="GO:0009507">
    <property type="term" value="C:chloroplast"/>
    <property type="evidence" value="ECO:0007669"/>
    <property type="project" value="UniProtKB-SubCell"/>
</dbReference>
<dbReference type="PANTHER" id="PTHR34811:SF1">
    <property type="entry name" value="MATURASE K"/>
    <property type="match status" value="1"/>
</dbReference>
<name>H1ZU40_9CARY</name>
<dbReference type="InterPro" id="IPR024942">
    <property type="entry name" value="Maturase_MatK_N"/>
</dbReference>
<comment type="function">
    <text evidence="6 7">Usually encoded in the trnK tRNA gene intron. Probably assists in splicing its own and other chloroplast group II introns.</text>
</comment>
<evidence type="ECO:0000256" key="7">
    <source>
        <dbReference type="RuleBase" id="RU004226"/>
    </source>
</evidence>
<geneLocation type="chloroplast" evidence="10"/>
<evidence type="ECO:0000256" key="1">
    <source>
        <dbReference type="ARBA" id="ARBA00006621"/>
    </source>
</evidence>
<evidence type="ECO:0000256" key="5">
    <source>
        <dbReference type="ARBA" id="ARBA00022884"/>
    </source>
</evidence>
<proteinExistence type="inferred from homology"/>
<comment type="similarity">
    <text evidence="1 6">Belongs to the intron maturase 2 family. MatK subfamily.</text>
</comment>
<reference evidence="10" key="1">
    <citation type="submission" date="2010-06" db="EMBL/GenBank/DDBJ databases">
        <title>Molecular systematics of the Cactaceae.</title>
        <authorList>
            <person name="Barcenas R.T."/>
            <person name="Yesson C.J."/>
            <person name="Hawkins J.A."/>
        </authorList>
    </citation>
    <scope>NUCLEOTIDE SEQUENCE</scope>
</reference>
<keyword evidence="2 7" id="KW-0934">Plastid</keyword>
<evidence type="ECO:0000256" key="2">
    <source>
        <dbReference type="ARBA" id="ARBA00022640"/>
    </source>
</evidence>
<accession>H1ZU40</accession>
<dbReference type="PANTHER" id="PTHR34811">
    <property type="entry name" value="MATURASE K"/>
    <property type="match status" value="1"/>
</dbReference>
<evidence type="ECO:0000256" key="3">
    <source>
        <dbReference type="ARBA" id="ARBA00022664"/>
    </source>
</evidence>
<sequence length="498" mass="59353">MEEFKRYIELDRSWQHNFFYPLIFQEYIYVFAYDHGLNKSILLENAGDKKYSLLIVKRLINRMYQQTHLILSANHSNQNDFFGHKHKKNFYYQIISEGFAVIVEIPFSPLLISALEAEENKIVKSHNLRSIHSIFPFFEDKFLHLNYVLEILIPYPIHLEILVQTLRYWVKDASSLHLLRFFLYEYRNWNSLITPQKSNSIFSKRNQRLFLFLYNFHVCEYESIFFFLCNQSSYLQSTSFGALLERNYFYGKLEYLVKVKTFTKDFCLILWLFKDPFLHYVRYRGKSILASKGTSLLMHKWKYYLLNFWQCHFSLWSQPRRIYINRLSKHSLDFMGFFSSVRLNSSVVRSQIRFDTIVRIIPLVGSLAKAKFCNVLGHPISKSVWTDLLDSDIIDRFGRICRNLSHYYGGSSRKKSLYRIKYILLLSCARTLARKHKSTVRAFLKRLGSAFLEEFFTTEEEKVLSLILPRDSSISGGLYRGPFWYLDIICIHDLANDE</sequence>
<feature type="domain" description="Domain X" evidence="8">
    <location>
        <begin position="353"/>
        <end position="462"/>
    </location>
</feature>
<dbReference type="Pfam" id="PF01824">
    <property type="entry name" value="MatK_N"/>
    <property type="match status" value="1"/>
</dbReference>
<dbReference type="HAMAP" id="MF_01390">
    <property type="entry name" value="MatK"/>
    <property type="match status" value="1"/>
</dbReference>
<dbReference type="AlphaFoldDB" id="H1ZU40"/>
<keyword evidence="7 10" id="KW-0150">Chloroplast</keyword>
<keyword evidence="4 6" id="KW-0819">tRNA processing</keyword>
<organism evidence="10">
    <name type="scientific">Mammillaria albicans</name>
    <dbReference type="NCBI Taxonomy" id="278503"/>
    <lineage>
        <taxon>Eukaryota</taxon>
        <taxon>Viridiplantae</taxon>
        <taxon>Streptophyta</taxon>
        <taxon>Embryophyta</taxon>
        <taxon>Tracheophyta</taxon>
        <taxon>Spermatophyta</taxon>
        <taxon>Magnoliopsida</taxon>
        <taxon>eudicotyledons</taxon>
        <taxon>Gunneridae</taxon>
        <taxon>Pentapetalae</taxon>
        <taxon>Caryophyllales</taxon>
        <taxon>Cactineae</taxon>
        <taxon>Cactaceae</taxon>
        <taxon>Cactoideae</taxon>
        <taxon>Cacteae</taxon>
        <taxon>Mammillaria</taxon>
    </lineage>
</organism>
<dbReference type="GO" id="GO:0006397">
    <property type="term" value="P:mRNA processing"/>
    <property type="evidence" value="ECO:0007669"/>
    <property type="project" value="UniProtKB-KW"/>
</dbReference>
<dbReference type="EMBL" id="FN997346">
    <property type="protein sequence ID" value="CBV65595.1"/>
    <property type="molecule type" value="Genomic_DNA"/>
</dbReference>
<feature type="domain" description="Maturase MatK N-terminal" evidence="9">
    <location>
        <begin position="1"/>
        <end position="336"/>
    </location>
</feature>
<dbReference type="GO" id="GO:0008380">
    <property type="term" value="P:RNA splicing"/>
    <property type="evidence" value="ECO:0007669"/>
    <property type="project" value="UniProtKB-UniRule"/>
</dbReference>
<evidence type="ECO:0000256" key="6">
    <source>
        <dbReference type="HAMAP-Rule" id="MF_01390"/>
    </source>
</evidence>
<protein>
    <recommendedName>
        <fullName evidence="6">Maturase K</fullName>
    </recommendedName>
    <alternativeName>
        <fullName evidence="6">Intron maturase</fullName>
    </alternativeName>
</protein>
<dbReference type="InterPro" id="IPR002866">
    <property type="entry name" value="Maturase_MatK"/>
</dbReference>
<dbReference type="GO" id="GO:0008033">
    <property type="term" value="P:tRNA processing"/>
    <property type="evidence" value="ECO:0007669"/>
    <property type="project" value="UniProtKB-KW"/>
</dbReference>
<evidence type="ECO:0000259" key="9">
    <source>
        <dbReference type="Pfam" id="PF01824"/>
    </source>
</evidence>
<dbReference type="Pfam" id="PF01348">
    <property type="entry name" value="Intron_maturas2"/>
    <property type="match status" value="1"/>
</dbReference>
<gene>
    <name evidence="6 10" type="primary">matK</name>
</gene>
<keyword evidence="3 6" id="KW-0507">mRNA processing</keyword>
<evidence type="ECO:0000256" key="4">
    <source>
        <dbReference type="ARBA" id="ARBA00022694"/>
    </source>
</evidence>
<evidence type="ECO:0000313" key="10">
    <source>
        <dbReference type="EMBL" id="CBV65595.1"/>
    </source>
</evidence>
<dbReference type="InterPro" id="IPR024937">
    <property type="entry name" value="Domain_X"/>
</dbReference>
<comment type="subcellular location">
    <subcellularLocation>
        <location evidence="6">Plastid</location>
        <location evidence="6">Chloroplast</location>
    </subcellularLocation>
</comment>
<dbReference type="GO" id="GO:0003723">
    <property type="term" value="F:RNA binding"/>
    <property type="evidence" value="ECO:0007669"/>
    <property type="project" value="UniProtKB-KW"/>
</dbReference>
<keyword evidence="5 6" id="KW-0694">RNA-binding</keyword>